<dbReference type="Proteomes" id="UP001149090">
    <property type="component" value="Unassembled WGS sequence"/>
</dbReference>
<proteinExistence type="predicted"/>
<evidence type="ECO:0000313" key="2">
    <source>
        <dbReference type="Proteomes" id="UP001149090"/>
    </source>
</evidence>
<evidence type="ECO:0000313" key="1">
    <source>
        <dbReference type="EMBL" id="KAJ5077824.1"/>
    </source>
</evidence>
<sequence>MITNIPIIGPIKYSQINFEDIRLMLQFQNLENFIFSVFIPGSDISKSNPSVQERNIWGYPVYDPSSDIVAILFHSDACHDEIQSFGGIATFQFFKMSDNQSFISKRHQNIRSRTSKHKNYGIMIQEFNFIQSEDEIPDHFLSLEEIKRKFFIHKFKLTGKQKFFLSHDHIVFVKEKNGKLYLKEITKHQNSKKAKKLEKKNKKRKKYFDLNVVFSISNDPCFKYSLDLMKDKGVETEKLTCYRFDEEVLYIETIDERFELARMNQKFRLSRLINPKPFDIHIISKQFDVPLNDKYLEVINNDLDWLSIKWSEDSIYFNDFIIYPKKCFWIKKKKKMDEI</sequence>
<accession>A0A9Q0LSP0</accession>
<dbReference type="OrthoDB" id="3596986at2759"/>
<gene>
    <name evidence="1" type="ORF">M0811_05514</name>
</gene>
<dbReference type="AlphaFoldDB" id="A0A9Q0LSP0"/>
<dbReference type="EMBL" id="JAPDFW010000056">
    <property type="protein sequence ID" value="KAJ5077824.1"/>
    <property type="molecule type" value="Genomic_DNA"/>
</dbReference>
<dbReference type="OMA" id="MITNIPI"/>
<protein>
    <submittedName>
        <fullName evidence="1">Uncharacterized protein</fullName>
    </submittedName>
</protein>
<keyword evidence="2" id="KW-1185">Reference proteome</keyword>
<reference evidence="1" key="1">
    <citation type="submission" date="2022-10" db="EMBL/GenBank/DDBJ databases">
        <title>Novel sulphate-reducing endosymbionts in the free-living metamonad Anaeramoeba.</title>
        <authorList>
            <person name="Jerlstrom-Hultqvist J."/>
            <person name="Cepicka I."/>
            <person name="Gallot-Lavallee L."/>
            <person name="Salas-Leiva D."/>
            <person name="Curtis B.A."/>
            <person name="Zahonova K."/>
            <person name="Pipaliya S."/>
            <person name="Dacks J."/>
            <person name="Roger A.J."/>
        </authorList>
    </citation>
    <scope>NUCLEOTIDE SEQUENCE</scope>
    <source>
        <strain evidence="1">BMAN</strain>
    </source>
</reference>
<name>A0A9Q0LSP0_ANAIG</name>
<comment type="caution">
    <text evidence="1">The sequence shown here is derived from an EMBL/GenBank/DDBJ whole genome shotgun (WGS) entry which is preliminary data.</text>
</comment>
<organism evidence="1 2">
    <name type="scientific">Anaeramoeba ignava</name>
    <name type="common">Anaerobic marine amoeba</name>
    <dbReference type="NCBI Taxonomy" id="1746090"/>
    <lineage>
        <taxon>Eukaryota</taxon>
        <taxon>Metamonada</taxon>
        <taxon>Anaeramoebidae</taxon>
        <taxon>Anaeramoeba</taxon>
    </lineage>
</organism>